<dbReference type="PROSITE" id="PS50294">
    <property type="entry name" value="WD_REPEATS_REGION"/>
    <property type="match status" value="2"/>
</dbReference>
<evidence type="ECO:0000313" key="5">
    <source>
        <dbReference type="Proteomes" id="UP000275652"/>
    </source>
</evidence>
<dbReference type="AlphaFoldDB" id="A0A9X8H6P0"/>
<dbReference type="InterPro" id="IPR036322">
    <property type="entry name" value="WD40_repeat_dom_sf"/>
</dbReference>
<dbReference type="InterPro" id="IPR015943">
    <property type="entry name" value="WD40/YVTN_repeat-like_dom_sf"/>
</dbReference>
<dbReference type="InterPro" id="IPR019775">
    <property type="entry name" value="WD40_repeat_CS"/>
</dbReference>
<name>A0A9X8H6P0_APHAT</name>
<dbReference type="PRINTS" id="PR00320">
    <property type="entry name" value="GPROTEINBRPT"/>
</dbReference>
<dbReference type="Proteomes" id="UP000275652">
    <property type="component" value="Unassembled WGS sequence"/>
</dbReference>
<dbReference type="Pfam" id="PF00400">
    <property type="entry name" value="WD40"/>
    <property type="match status" value="2"/>
</dbReference>
<dbReference type="InterPro" id="IPR020472">
    <property type="entry name" value="WD40_PAC1"/>
</dbReference>
<feature type="repeat" description="WD" evidence="3">
    <location>
        <begin position="1"/>
        <end position="20"/>
    </location>
</feature>
<comment type="caution">
    <text evidence="4">The sequence shown here is derived from an EMBL/GenBank/DDBJ whole genome shotgun (WGS) entry which is preliminary data.</text>
</comment>
<dbReference type="SUPFAM" id="SSF50978">
    <property type="entry name" value="WD40 repeat-like"/>
    <property type="match status" value="1"/>
</dbReference>
<evidence type="ECO:0000256" key="3">
    <source>
        <dbReference type="PROSITE-ProRule" id="PRU00221"/>
    </source>
</evidence>
<dbReference type="PANTHER" id="PTHR19848:SF8">
    <property type="entry name" value="F-BOX AND WD REPEAT DOMAIN CONTAINING 7"/>
    <property type="match status" value="1"/>
</dbReference>
<evidence type="ECO:0000313" key="4">
    <source>
        <dbReference type="EMBL" id="RLO02693.1"/>
    </source>
</evidence>
<reference evidence="4 5" key="1">
    <citation type="journal article" date="2018" name="J. Invertebr. Pathol.">
        <title>New genotyping method for the causative agent of crayfish plague (Aphanomyces astaci) based on whole genome data.</title>
        <authorList>
            <person name="Minardi D."/>
            <person name="Studholme D.J."/>
            <person name="van der Giezen M."/>
            <person name="Pretto T."/>
            <person name="Oidtmann B."/>
        </authorList>
    </citation>
    <scope>NUCLEOTIDE SEQUENCE [LARGE SCALE GENOMIC DNA]</scope>
    <source>
        <strain evidence="4 5">KB13</strain>
    </source>
</reference>
<protein>
    <recommendedName>
        <fullName evidence="6">Guanine nucleotide-binding protein subunit beta-like protein</fullName>
    </recommendedName>
</protein>
<feature type="non-terminal residue" evidence="4">
    <location>
        <position position="1"/>
    </location>
</feature>
<evidence type="ECO:0000256" key="2">
    <source>
        <dbReference type="ARBA" id="ARBA00022737"/>
    </source>
</evidence>
<accession>A0A9X8H6P0</accession>
<dbReference type="PANTHER" id="PTHR19848">
    <property type="entry name" value="WD40 REPEAT PROTEIN"/>
    <property type="match status" value="1"/>
</dbReference>
<keyword evidence="2" id="KW-0677">Repeat</keyword>
<dbReference type="PROSITE" id="PS00678">
    <property type="entry name" value="WD_REPEATS_1"/>
    <property type="match status" value="2"/>
</dbReference>
<evidence type="ECO:0000256" key="1">
    <source>
        <dbReference type="ARBA" id="ARBA00022574"/>
    </source>
</evidence>
<dbReference type="InterPro" id="IPR001680">
    <property type="entry name" value="WD40_rpt"/>
</dbReference>
<sequence length="64" mass="6966">RDFTKVISGSEDGTLRVWNMYTGVCGQVLAGHRSGITGVGFHDPNLLSVSWDGTVRVWDVNVDS</sequence>
<dbReference type="EMBL" id="QUTI01032899">
    <property type="protein sequence ID" value="RLO02693.1"/>
    <property type="molecule type" value="Genomic_DNA"/>
</dbReference>
<keyword evidence="1 3" id="KW-0853">WD repeat</keyword>
<dbReference type="PROSITE" id="PS50082">
    <property type="entry name" value="WD_REPEATS_2"/>
    <property type="match status" value="2"/>
</dbReference>
<evidence type="ECO:0008006" key="6">
    <source>
        <dbReference type="Google" id="ProtNLM"/>
    </source>
</evidence>
<proteinExistence type="predicted"/>
<gene>
    <name evidence="4" type="ORF">DYB28_015892</name>
</gene>
<dbReference type="SMART" id="SM00320">
    <property type="entry name" value="WD40"/>
    <property type="match status" value="1"/>
</dbReference>
<organism evidence="4 5">
    <name type="scientific">Aphanomyces astaci</name>
    <name type="common">Crayfish plague agent</name>
    <dbReference type="NCBI Taxonomy" id="112090"/>
    <lineage>
        <taxon>Eukaryota</taxon>
        <taxon>Sar</taxon>
        <taxon>Stramenopiles</taxon>
        <taxon>Oomycota</taxon>
        <taxon>Saprolegniomycetes</taxon>
        <taxon>Saprolegniales</taxon>
        <taxon>Verrucalvaceae</taxon>
        <taxon>Aphanomyces</taxon>
    </lineage>
</organism>
<dbReference type="Gene3D" id="2.130.10.10">
    <property type="entry name" value="YVTN repeat-like/Quinoprotein amine dehydrogenase"/>
    <property type="match status" value="1"/>
</dbReference>
<feature type="repeat" description="WD" evidence="3">
    <location>
        <begin position="29"/>
        <end position="64"/>
    </location>
</feature>